<reference evidence="1 2" key="1">
    <citation type="journal article" date="2018" name="Nat. Genet.">
        <title>The Rosa genome provides new insights in the design of modern roses.</title>
        <authorList>
            <person name="Bendahmane M."/>
        </authorList>
    </citation>
    <scope>NUCLEOTIDE SEQUENCE [LARGE SCALE GENOMIC DNA]</scope>
    <source>
        <strain evidence="2">cv. Old Blush</strain>
    </source>
</reference>
<evidence type="ECO:0000313" key="2">
    <source>
        <dbReference type="Proteomes" id="UP000238479"/>
    </source>
</evidence>
<comment type="caution">
    <text evidence="1">The sequence shown here is derived from an EMBL/GenBank/DDBJ whole genome shotgun (WGS) entry which is preliminary data.</text>
</comment>
<proteinExistence type="predicted"/>
<sequence>MPLPSRPSRYVTSLLLGAVASICTEKLVSEIMPGNCLIKCLRETLPLGMPTCWEAEFCAFLNACCSDTLALELVARCGFGKDVVMCQCSTGFEVGWFGIIRELASLR</sequence>
<keyword evidence="2" id="KW-1185">Reference proteome</keyword>
<gene>
    <name evidence="1" type="ORF">RchiOBHm_Chr1g0381101</name>
</gene>
<accession>A0A2P6SP31</accession>
<dbReference type="Gramene" id="PRQ60430">
    <property type="protein sequence ID" value="PRQ60430"/>
    <property type="gene ID" value="RchiOBHm_Chr1g0381101"/>
</dbReference>
<organism evidence="1 2">
    <name type="scientific">Rosa chinensis</name>
    <name type="common">China rose</name>
    <dbReference type="NCBI Taxonomy" id="74649"/>
    <lineage>
        <taxon>Eukaryota</taxon>
        <taxon>Viridiplantae</taxon>
        <taxon>Streptophyta</taxon>
        <taxon>Embryophyta</taxon>
        <taxon>Tracheophyta</taxon>
        <taxon>Spermatophyta</taxon>
        <taxon>Magnoliopsida</taxon>
        <taxon>eudicotyledons</taxon>
        <taxon>Gunneridae</taxon>
        <taxon>Pentapetalae</taxon>
        <taxon>rosids</taxon>
        <taxon>fabids</taxon>
        <taxon>Rosales</taxon>
        <taxon>Rosaceae</taxon>
        <taxon>Rosoideae</taxon>
        <taxon>Rosoideae incertae sedis</taxon>
        <taxon>Rosa</taxon>
    </lineage>
</organism>
<dbReference type="AlphaFoldDB" id="A0A2P6SP31"/>
<dbReference type="Proteomes" id="UP000238479">
    <property type="component" value="Chromosome 1"/>
</dbReference>
<protein>
    <submittedName>
        <fullName evidence="1">Uncharacterized protein</fullName>
    </submittedName>
</protein>
<dbReference type="EMBL" id="PDCK01000039">
    <property type="protein sequence ID" value="PRQ60430.1"/>
    <property type="molecule type" value="Genomic_DNA"/>
</dbReference>
<name>A0A2P6SP31_ROSCH</name>
<evidence type="ECO:0000313" key="1">
    <source>
        <dbReference type="EMBL" id="PRQ60430.1"/>
    </source>
</evidence>